<reference evidence="10 11" key="1">
    <citation type="submission" date="2011-02" db="EMBL/GenBank/DDBJ databases">
        <authorList>
            <person name="Nelson K.E."/>
            <person name="Sutton G."/>
            <person name="Torralba M."/>
            <person name="Durkin S."/>
            <person name="Harkins D."/>
            <person name="Montgomery R."/>
            <person name="Ziemer C."/>
            <person name="Klaassens E."/>
            <person name="Ocuiv P."/>
            <person name="Morrison M."/>
        </authorList>
    </citation>
    <scope>NUCLEOTIDE SEQUENCE [LARGE SCALE GENOMIC DNA]</scope>
    <source>
        <strain evidence="10 11">8</strain>
    </source>
</reference>
<dbReference type="SUPFAM" id="SSF48163">
    <property type="entry name" value="An anticodon-binding domain of class I aminoacyl-tRNA synthetases"/>
    <property type="match status" value="1"/>
</dbReference>
<comment type="function">
    <text evidence="7">Catalyzes the attachment of glutamate to tRNA(Glu) in a two-step reaction: glutamate is first activated by ATP to form Glu-AMP and then transferred to the acceptor end of tRNA(Glu).</text>
</comment>
<evidence type="ECO:0000256" key="1">
    <source>
        <dbReference type="ARBA" id="ARBA00007894"/>
    </source>
</evidence>
<feature type="binding site" evidence="7">
    <location>
        <position position="302"/>
    </location>
    <ligand>
        <name>ATP</name>
        <dbReference type="ChEBI" id="CHEBI:30616"/>
    </ligand>
</feature>
<dbReference type="AlphaFoldDB" id="E9SCK4"/>
<dbReference type="HAMAP" id="MF_00022">
    <property type="entry name" value="Glu_tRNA_synth_type1"/>
    <property type="match status" value="1"/>
</dbReference>
<evidence type="ECO:0000256" key="5">
    <source>
        <dbReference type="ARBA" id="ARBA00022917"/>
    </source>
</evidence>
<dbReference type="InterPro" id="IPR004527">
    <property type="entry name" value="Glu-tRNA-ligase_bac/mito"/>
</dbReference>
<dbReference type="InterPro" id="IPR000924">
    <property type="entry name" value="Glu/Gln-tRNA-synth"/>
</dbReference>
<proteinExistence type="inferred from homology"/>
<dbReference type="InterPro" id="IPR049940">
    <property type="entry name" value="GluQ/Sye"/>
</dbReference>
<evidence type="ECO:0000313" key="10">
    <source>
        <dbReference type="EMBL" id="EGC03059.1"/>
    </source>
</evidence>
<comment type="caution">
    <text evidence="7">Lacks conserved residue(s) required for the propagation of feature annotation.</text>
</comment>
<dbReference type="InterPro" id="IPR020751">
    <property type="entry name" value="aa-tRNA-synth_I_codon-bd_sub2"/>
</dbReference>
<dbReference type="GO" id="GO:0006424">
    <property type="term" value="P:glutamyl-tRNA aminoacylation"/>
    <property type="evidence" value="ECO:0007669"/>
    <property type="project" value="UniProtKB-UniRule"/>
</dbReference>
<name>E9SCK4_RUMAL</name>
<comment type="catalytic activity">
    <reaction evidence="7">
        <text>tRNA(Glu) + L-glutamate + ATP = L-glutamyl-tRNA(Glu) + AMP + diphosphate</text>
        <dbReference type="Rhea" id="RHEA:23540"/>
        <dbReference type="Rhea" id="RHEA-COMP:9663"/>
        <dbReference type="Rhea" id="RHEA-COMP:9680"/>
        <dbReference type="ChEBI" id="CHEBI:29985"/>
        <dbReference type="ChEBI" id="CHEBI:30616"/>
        <dbReference type="ChEBI" id="CHEBI:33019"/>
        <dbReference type="ChEBI" id="CHEBI:78442"/>
        <dbReference type="ChEBI" id="CHEBI:78520"/>
        <dbReference type="ChEBI" id="CHEBI:456215"/>
        <dbReference type="EC" id="6.1.1.17"/>
    </reaction>
</comment>
<dbReference type="InterPro" id="IPR001412">
    <property type="entry name" value="aa-tRNA-synth_I_CS"/>
</dbReference>
<evidence type="ECO:0000256" key="2">
    <source>
        <dbReference type="ARBA" id="ARBA00022598"/>
    </source>
</evidence>
<evidence type="ECO:0000256" key="4">
    <source>
        <dbReference type="ARBA" id="ARBA00022840"/>
    </source>
</evidence>
<evidence type="ECO:0000256" key="7">
    <source>
        <dbReference type="HAMAP-Rule" id="MF_00022"/>
    </source>
</evidence>
<sequence length="556" mass="63846">MDFNALAKLLFPDVDAQPADMEAKFPPRQLPEGACVTRIGPSPTGFVHLGNLYNAIIAERLAHQSGGVFYLRIEDTDQKREVEGAVETLINAMEYFGVHFDEGATAEGDNGAYGPYRQRQRAGIYHVFAKWLVEQGLAYPCFLTEEEIQAIRDKQTAEKEDPGIYGKYAEKSRSLTLDEIKANIEAGKTWVLRYRGEMNSERIVVEDAIRGKIEMPRNFADFVLLKSDGIPTYHFAHVVDDHLMRSTHVIRGEEWISSLPMHVELFGKLGWEQPIYCHTATLMKIEQDEEDPTKQKKRKLSKRKDPELALAYYQQEGISRDVVWEFLLTVLNSNYEEWRAANPDKSYMEFPYSIEKMSISGALVDMDKLRDIAKDTIARMDAQTVYDNWLAWCEEYNKDFAELLKKYKDRTLAALNVGKSGKKPRKDIETWKQACDFMSFYYDETFKPEDDMNEQADEAVQKAFFEKYLASYDHADDSAAWFDKVKAITEELGFAVKPKDFKKEPEKYKGSIVHITNMLRIALTGRANAPDIHEVSHVLGEDIVRARISQFIIHNS</sequence>
<comment type="similarity">
    <text evidence="1 7">Belongs to the class-I aminoacyl-tRNA synthetase family. Glutamate--tRNA ligase type 1 subfamily.</text>
</comment>
<dbReference type="Gene3D" id="3.40.50.620">
    <property type="entry name" value="HUPs"/>
    <property type="match status" value="1"/>
</dbReference>
<dbReference type="RefSeq" id="WP_002849783.1">
    <property type="nucleotide sequence ID" value="NZ_ADKM02000080.1"/>
</dbReference>
<dbReference type="InterPro" id="IPR020058">
    <property type="entry name" value="Glu/Gln-tRNA-synth_Ib_cat-dom"/>
</dbReference>
<dbReference type="GO" id="GO:0004818">
    <property type="term" value="F:glutamate-tRNA ligase activity"/>
    <property type="evidence" value="ECO:0007669"/>
    <property type="project" value="UniProtKB-UniRule"/>
</dbReference>
<feature type="short sequence motif" description="'KMSKS' region" evidence="7">
    <location>
        <begin position="299"/>
        <end position="303"/>
    </location>
</feature>
<evidence type="ECO:0000259" key="9">
    <source>
        <dbReference type="Pfam" id="PF19269"/>
    </source>
</evidence>
<gene>
    <name evidence="7" type="primary">gltX</name>
    <name evidence="10" type="ORF">CUS_5919</name>
</gene>
<dbReference type="PANTHER" id="PTHR43311:SF2">
    <property type="entry name" value="GLUTAMATE--TRNA LIGASE, MITOCHONDRIAL-RELATED"/>
    <property type="match status" value="1"/>
</dbReference>
<keyword evidence="3 7" id="KW-0547">Nucleotide-binding</keyword>
<comment type="subcellular location">
    <subcellularLocation>
        <location evidence="7">Cytoplasm</location>
    </subcellularLocation>
</comment>
<organism evidence="10 11">
    <name type="scientific">Ruminococcus albus 8</name>
    <dbReference type="NCBI Taxonomy" id="246199"/>
    <lineage>
        <taxon>Bacteria</taxon>
        <taxon>Bacillati</taxon>
        <taxon>Bacillota</taxon>
        <taxon>Clostridia</taxon>
        <taxon>Eubacteriales</taxon>
        <taxon>Oscillospiraceae</taxon>
        <taxon>Ruminococcus</taxon>
    </lineage>
</organism>
<dbReference type="GO" id="GO:0005829">
    <property type="term" value="C:cytosol"/>
    <property type="evidence" value="ECO:0007669"/>
    <property type="project" value="TreeGrafter"/>
</dbReference>
<feature type="domain" description="Glutamyl/glutaminyl-tRNA synthetase class Ib catalytic" evidence="8">
    <location>
        <begin position="36"/>
        <end position="329"/>
    </location>
</feature>
<feature type="domain" description="Aminoacyl-tRNA synthetase class I anticodon-binding" evidence="9">
    <location>
        <begin position="424"/>
        <end position="552"/>
    </location>
</feature>
<dbReference type="Gene3D" id="1.10.10.350">
    <property type="match status" value="1"/>
</dbReference>
<dbReference type="PANTHER" id="PTHR43311">
    <property type="entry name" value="GLUTAMATE--TRNA LIGASE"/>
    <property type="match status" value="1"/>
</dbReference>
<dbReference type="InterPro" id="IPR014729">
    <property type="entry name" value="Rossmann-like_a/b/a_fold"/>
</dbReference>
<dbReference type="EC" id="6.1.1.17" evidence="7"/>
<dbReference type="STRING" id="246199.CUS_5919"/>
<dbReference type="PROSITE" id="PS00178">
    <property type="entry name" value="AA_TRNA_LIGASE_I"/>
    <property type="match status" value="1"/>
</dbReference>
<dbReference type="InterPro" id="IPR008925">
    <property type="entry name" value="aa_tRNA-synth_I_cd-bd_sf"/>
</dbReference>
<comment type="subunit">
    <text evidence="7">Monomer.</text>
</comment>
<accession>E9SCK4</accession>
<keyword evidence="2 7" id="KW-0436">Ligase</keyword>
<dbReference type="GO" id="GO:0000049">
    <property type="term" value="F:tRNA binding"/>
    <property type="evidence" value="ECO:0007669"/>
    <property type="project" value="InterPro"/>
</dbReference>
<keyword evidence="11" id="KW-1185">Reference proteome</keyword>
<keyword evidence="7" id="KW-0963">Cytoplasm</keyword>
<feature type="short sequence motif" description="'HIGH' region" evidence="7">
    <location>
        <begin position="41"/>
        <end position="51"/>
    </location>
</feature>
<comment type="caution">
    <text evidence="10">The sequence shown here is derived from an EMBL/GenBank/DDBJ whole genome shotgun (WGS) entry which is preliminary data.</text>
</comment>
<dbReference type="eggNOG" id="COG0008">
    <property type="taxonomic scope" value="Bacteria"/>
</dbReference>
<evidence type="ECO:0000256" key="6">
    <source>
        <dbReference type="ARBA" id="ARBA00023146"/>
    </source>
</evidence>
<dbReference type="Pfam" id="PF00749">
    <property type="entry name" value="tRNA-synt_1c"/>
    <property type="match status" value="1"/>
</dbReference>
<dbReference type="InterPro" id="IPR045462">
    <property type="entry name" value="aa-tRNA-synth_I_cd-bd"/>
</dbReference>
<evidence type="ECO:0000313" key="11">
    <source>
        <dbReference type="Proteomes" id="UP000004259"/>
    </source>
</evidence>
<dbReference type="PRINTS" id="PR00987">
    <property type="entry name" value="TRNASYNTHGLU"/>
</dbReference>
<dbReference type="GO" id="GO:0005524">
    <property type="term" value="F:ATP binding"/>
    <property type="evidence" value="ECO:0007669"/>
    <property type="project" value="UniProtKB-UniRule"/>
</dbReference>
<protein>
    <recommendedName>
        <fullName evidence="7">Glutamate--tRNA ligase</fullName>
        <ecNumber evidence="7">6.1.1.17</ecNumber>
    </recommendedName>
    <alternativeName>
        <fullName evidence="7">Glutamyl-tRNA synthetase</fullName>
        <shortName evidence="7">GluRS</shortName>
    </alternativeName>
</protein>
<keyword evidence="6 7" id="KW-0030">Aminoacyl-tRNA synthetase</keyword>
<dbReference type="OrthoDB" id="9807503at2"/>
<dbReference type="Pfam" id="PF19269">
    <property type="entry name" value="Anticodon_2"/>
    <property type="match status" value="1"/>
</dbReference>
<keyword evidence="4 7" id="KW-0067">ATP-binding</keyword>
<keyword evidence="5 7" id="KW-0648">Protein biosynthesis</keyword>
<dbReference type="Proteomes" id="UP000004259">
    <property type="component" value="Unassembled WGS sequence"/>
</dbReference>
<evidence type="ECO:0000256" key="3">
    <source>
        <dbReference type="ARBA" id="ARBA00022741"/>
    </source>
</evidence>
<dbReference type="EMBL" id="ADKM02000080">
    <property type="protein sequence ID" value="EGC03059.1"/>
    <property type="molecule type" value="Genomic_DNA"/>
</dbReference>
<dbReference type="SUPFAM" id="SSF52374">
    <property type="entry name" value="Nucleotidylyl transferase"/>
    <property type="match status" value="1"/>
</dbReference>
<evidence type="ECO:0000259" key="8">
    <source>
        <dbReference type="Pfam" id="PF00749"/>
    </source>
</evidence>